<dbReference type="SMART" id="SM00382">
    <property type="entry name" value="AAA"/>
    <property type="match status" value="1"/>
</dbReference>
<keyword evidence="3" id="KW-1003">Cell membrane</keyword>
<keyword evidence="4 9" id="KW-0812">Transmembrane</keyword>
<dbReference type="PANTHER" id="PTHR43394">
    <property type="entry name" value="ATP-DEPENDENT PERMEASE MDL1, MITOCHONDRIAL"/>
    <property type="match status" value="1"/>
</dbReference>
<organism evidence="12 13">
    <name type="scientific">Anaerotignum faecicola</name>
    <dbReference type="NCBI Taxonomy" id="2358141"/>
    <lineage>
        <taxon>Bacteria</taxon>
        <taxon>Bacillati</taxon>
        <taxon>Bacillota</taxon>
        <taxon>Clostridia</taxon>
        <taxon>Lachnospirales</taxon>
        <taxon>Anaerotignaceae</taxon>
        <taxon>Anaerotignum</taxon>
    </lineage>
</organism>
<evidence type="ECO:0000313" key="13">
    <source>
        <dbReference type="Proteomes" id="UP000287361"/>
    </source>
</evidence>
<dbReference type="CDD" id="cd18548">
    <property type="entry name" value="ABC_6TM_Tm287_like"/>
    <property type="match status" value="1"/>
</dbReference>
<name>A0A401LED8_9FIRM</name>
<accession>A0A401LED8</accession>
<evidence type="ECO:0000256" key="1">
    <source>
        <dbReference type="ARBA" id="ARBA00004651"/>
    </source>
</evidence>
<dbReference type="PROSITE" id="PS00211">
    <property type="entry name" value="ABC_TRANSPORTER_1"/>
    <property type="match status" value="1"/>
</dbReference>
<feature type="transmembrane region" description="Helical" evidence="9">
    <location>
        <begin position="59"/>
        <end position="80"/>
    </location>
</feature>
<evidence type="ECO:0000256" key="8">
    <source>
        <dbReference type="ARBA" id="ARBA00023136"/>
    </source>
</evidence>
<dbReference type="Pfam" id="PF00005">
    <property type="entry name" value="ABC_tran"/>
    <property type="match status" value="1"/>
</dbReference>
<dbReference type="InterPro" id="IPR017871">
    <property type="entry name" value="ABC_transporter-like_CS"/>
</dbReference>
<evidence type="ECO:0000259" key="10">
    <source>
        <dbReference type="PROSITE" id="PS50893"/>
    </source>
</evidence>
<dbReference type="SUPFAM" id="SSF52540">
    <property type="entry name" value="P-loop containing nucleoside triphosphate hydrolases"/>
    <property type="match status" value="1"/>
</dbReference>
<dbReference type="InterPro" id="IPR003593">
    <property type="entry name" value="AAA+_ATPase"/>
</dbReference>
<dbReference type="PROSITE" id="PS50893">
    <property type="entry name" value="ABC_TRANSPORTER_2"/>
    <property type="match status" value="1"/>
</dbReference>
<evidence type="ECO:0000256" key="2">
    <source>
        <dbReference type="ARBA" id="ARBA00022448"/>
    </source>
</evidence>
<dbReference type="GO" id="GO:0005524">
    <property type="term" value="F:ATP binding"/>
    <property type="evidence" value="ECO:0007669"/>
    <property type="project" value="UniProtKB-KW"/>
</dbReference>
<dbReference type="GO" id="GO:0015421">
    <property type="term" value="F:ABC-type oligopeptide transporter activity"/>
    <property type="evidence" value="ECO:0007669"/>
    <property type="project" value="TreeGrafter"/>
</dbReference>
<dbReference type="FunFam" id="3.40.50.300:FF:000221">
    <property type="entry name" value="Multidrug ABC transporter ATP-binding protein"/>
    <property type="match status" value="1"/>
</dbReference>
<evidence type="ECO:0000256" key="6">
    <source>
        <dbReference type="ARBA" id="ARBA00022840"/>
    </source>
</evidence>
<evidence type="ECO:0000313" key="12">
    <source>
        <dbReference type="EMBL" id="GCB29814.1"/>
    </source>
</evidence>
<dbReference type="Gene3D" id="1.20.1560.10">
    <property type="entry name" value="ABC transporter type 1, transmembrane domain"/>
    <property type="match status" value="1"/>
</dbReference>
<dbReference type="EMBL" id="BHVZ01000004">
    <property type="protein sequence ID" value="GCB29814.1"/>
    <property type="molecule type" value="Genomic_DNA"/>
</dbReference>
<evidence type="ECO:0000256" key="9">
    <source>
        <dbReference type="SAM" id="Phobius"/>
    </source>
</evidence>
<evidence type="ECO:0000256" key="7">
    <source>
        <dbReference type="ARBA" id="ARBA00022989"/>
    </source>
</evidence>
<keyword evidence="6" id="KW-0067">ATP-binding</keyword>
<proteinExistence type="predicted"/>
<keyword evidence="5" id="KW-0547">Nucleotide-binding</keyword>
<protein>
    <submittedName>
        <fullName evidence="12">ABC transporter</fullName>
    </submittedName>
</protein>
<comment type="subcellular location">
    <subcellularLocation>
        <location evidence="1">Cell membrane</location>
        <topology evidence="1">Multi-pass membrane protein</topology>
    </subcellularLocation>
</comment>
<dbReference type="InterPro" id="IPR036640">
    <property type="entry name" value="ABC1_TM_sf"/>
</dbReference>
<dbReference type="InterPro" id="IPR003439">
    <property type="entry name" value="ABC_transporter-like_ATP-bd"/>
</dbReference>
<dbReference type="PROSITE" id="PS50929">
    <property type="entry name" value="ABC_TM1F"/>
    <property type="match status" value="1"/>
</dbReference>
<dbReference type="PANTHER" id="PTHR43394:SF1">
    <property type="entry name" value="ATP-BINDING CASSETTE SUB-FAMILY B MEMBER 10, MITOCHONDRIAL"/>
    <property type="match status" value="1"/>
</dbReference>
<dbReference type="Proteomes" id="UP000287361">
    <property type="component" value="Unassembled WGS sequence"/>
</dbReference>
<dbReference type="GO" id="GO:0016887">
    <property type="term" value="F:ATP hydrolysis activity"/>
    <property type="evidence" value="ECO:0007669"/>
    <property type="project" value="InterPro"/>
</dbReference>
<evidence type="ECO:0000256" key="3">
    <source>
        <dbReference type="ARBA" id="ARBA00022475"/>
    </source>
</evidence>
<keyword evidence="2" id="KW-0813">Transport</keyword>
<evidence type="ECO:0000256" key="5">
    <source>
        <dbReference type="ARBA" id="ARBA00022741"/>
    </source>
</evidence>
<feature type="domain" description="ABC transporter" evidence="10">
    <location>
        <begin position="332"/>
        <end position="568"/>
    </location>
</feature>
<dbReference type="SUPFAM" id="SSF90123">
    <property type="entry name" value="ABC transporter transmembrane region"/>
    <property type="match status" value="1"/>
</dbReference>
<gene>
    <name evidence="12" type="ORF">KGMB03357_14750</name>
</gene>
<sequence>MKRLWEYMKPYKRLAILAPILMLLEVGAELAMPKLMTFMINQGVGTGNTAIITKTGIEMLVIAIIGIIGGIGCLICATLVSQRTGTDLRRAAFEKIQEFSFHNIDTFSTPSLITRLTNDITQIQLVIMICLRMLVRSPLLCIGSIIMAFSINAKIAGMFLIVVVLLAIAVYLILRVAIPKFKLVQEKLDKVNTVMRECLAGIRVVKAFVRHDYEVEKFNEANQDYKETTVSAFRMMLLMSPVMMILVNGTIIGILWFGGLQTQAGSMRVEEIMACITYLMQMMMAAMLLAMNFMFISRAKISTDRLEEILDTVVDIADPKEPKQPARAEGRVEYRHVSYRYKLGSGDPVLDDISFTAEPGQTVGILGETGSGKSTLVNLLPRLYDVTDGQILVDGIDVRDYAIHDLRKRVAVVLQETILFSGTIRENIKWGKPDATDEEIIAAAKAAQAHDFIMELPDQYDTELGQRGVNVSGGQKQRISIARALIQNPNIIIFDDSTSAVDSLTEKRIRQAMKTSHSGCTKFIIAQRISSVRDADKILVLGGGKIVAEGNHKYLMETSTEYQEILASQMKKGVMADGE</sequence>
<feature type="transmembrane region" description="Helical" evidence="9">
    <location>
        <begin position="125"/>
        <end position="149"/>
    </location>
</feature>
<feature type="transmembrane region" description="Helical" evidence="9">
    <location>
        <begin position="278"/>
        <end position="296"/>
    </location>
</feature>
<dbReference type="OrthoDB" id="9762778at2"/>
<keyword evidence="13" id="KW-1185">Reference proteome</keyword>
<evidence type="ECO:0000259" key="11">
    <source>
        <dbReference type="PROSITE" id="PS50929"/>
    </source>
</evidence>
<dbReference type="Pfam" id="PF00664">
    <property type="entry name" value="ABC_membrane"/>
    <property type="match status" value="1"/>
</dbReference>
<dbReference type="Gene3D" id="3.40.50.300">
    <property type="entry name" value="P-loop containing nucleotide triphosphate hydrolases"/>
    <property type="match status" value="1"/>
</dbReference>
<feature type="transmembrane region" description="Helical" evidence="9">
    <location>
        <begin position="236"/>
        <end position="258"/>
    </location>
</feature>
<keyword evidence="7 9" id="KW-1133">Transmembrane helix</keyword>
<keyword evidence="8 9" id="KW-0472">Membrane</keyword>
<dbReference type="InterPro" id="IPR011527">
    <property type="entry name" value="ABC1_TM_dom"/>
</dbReference>
<dbReference type="InterPro" id="IPR039421">
    <property type="entry name" value="Type_1_exporter"/>
</dbReference>
<dbReference type="InterPro" id="IPR027417">
    <property type="entry name" value="P-loop_NTPase"/>
</dbReference>
<dbReference type="GO" id="GO:0005886">
    <property type="term" value="C:plasma membrane"/>
    <property type="evidence" value="ECO:0007669"/>
    <property type="project" value="UniProtKB-SubCell"/>
</dbReference>
<dbReference type="FunFam" id="1.20.1560.10:FF:000040">
    <property type="entry name" value="Multidrug ABC transporter ATP-binding protein"/>
    <property type="match status" value="1"/>
</dbReference>
<dbReference type="AlphaFoldDB" id="A0A401LED8"/>
<feature type="transmembrane region" description="Helical" evidence="9">
    <location>
        <begin position="155"/>
        <end position="178"/>
    </location>
</feature>
<feature type="domain" description="ABC transmembrane type-1" evidence="11">
    <location>
        <begin position="16"/>
        <end position="298"/>
    </location>
</feature>
<evidence type="ECO:0000256" key="4">
    <source>
        <dbReference type="ARBA" id="ARBA00022692"/>
    </source>
</evidence>
<comment type="caution">
    <text evidence="12">The sequence shown here is derived from an EMBL/GenBank/DDBJ whole genome shotgun (WGS) entry which is preliminary data.</text>
</comment>
<reference evidence="12 13" key="1">
    <citation type="submission" date="2018-10" db="EMBL/GenBank/DDBJ databases">
        <title>Draft Genome Sequence of Anaerotignum sp. KCTC 15736.</title>
        <authorList>
            <person name="Choi S.H."/>
            <person name="Kim J.S."/>
            <person name="Kang S.W."/>
            <person name="Lee J.S."/>
            <person name="Park S.H."/>
        </authorList>
    </citation>
    <scope>NUCLEOTIDE SEQUENCE [LARGE SCALE GENOMIC DNA]</scope>
    <source>
        <strain evidence="12 13">KCTC 15736</strain>
    </source>
</reference>